<name>A0ABS8PBK2_9PSEU</name>
<dbReference type="Pfam" id="PF13191">
    <property type="entry name" value="AAA_16"/>
    <property type="match status" value="1"/>
</dbReference>
<dbReference type="Gene3D" id="1.25.40.10">
    <property type="entry name" value="Tetratricopeptide repeat domain"/>
    <property type="match status" value="2"/>
</dbReference>
<dbReference type="EMBL" id="JAJNDB010000004">
    <property type="protein sequence ID" value="MCD2195373.1"/>
    <property type="molecule type" value="Genomic_DNA"/>
</dbReference>
<dbReference type="InterPro" id="IPR036388">
    <property type="entry name" value="WH-like_DNA-bd_sf"/>
</dbReference>
<evidence type="ECO:0000313" key="2">
    <source>
        <dbReference type="EMBL" id="MCD2195373.1"/>
    </source>
</evidence>
<dbReference type="PANTHER" id="PTHR35807">
    <property type="entry name" value="TRANSCRIPTIONAL REGULATOR REDD-RELATED"/>
    <property type="match status" value="1"/>
</dbReference>
<dbReference type="Gene3D" id="1.10.10.10">
    <property type="entry name" value="Winged helix-like DNA-binding domain superfamily/Winged helix DNA-binding domain"/>
    <property type="match status" value="1"/>
</dbReference>
<protein>
    <submittedName>
        <fullName evidence="2">AAA family ATPase</fullName>
    </submittedName>
</protein>
<comment type="caution">
    <text evidence="2">The sequence shown here is derived from an EMBL/GenBank/DDBJ whole genome shotgun (WGS) entry which is preliminary data.</text>
</comment>
<sequence>MFQICLLGEQVISDATGTLRTRSSRSVTLVAYLVVHATLPQTRQRIAALFWPDSADEQALTNLRRELHHLRGVLGDEPSLVVTARDLCWQDAPSCRVDVRVFTGEHDAALAAAATGDDAGVLTHAAAAVDAYRGEFLPGGYDDWLLEARAELEGRCVDVLDLLAETRARTGDLAGAVADGRRRTNLRPLDEAGYRRLMQWQGDAGDRAGAVSTFHRCASVLERELGVEPDPSTRAALDQLLARVGPAVTPEPETPPATRRPGLAAAPLVGRHGEFEMLRRVWTDAAAGRPRLALVRGDPGVGKSRLVTEVAELARTQGAVVATAQCFGTSGRLALSPVADWLRSPAVQTAAASLDPVWRTEVERLVPTTRGRNEPGGARTMAEAWQRHRFFEGLARALIGAGRPTLLVLDNLQWCDQETRAFLAFYLGLSPDTPVMVAATLRAANPDDEPGLEEWTARMRGTSLLSEVPLRPLDGPDTARLAEEFSGRALTTTEQDLLQATTGGFPLYVVEAARGGTGNGPLPIGDLGVVLSRRLDQVSADARDLAGLAAAVGRNFTLDLLTEASDLDADCVVRAVDELWRARIIQEIDDGYDFSHDLLRDAAYEQVSPPKRWLLHRRVAQGLELLHADDTDAVSAELAEQYAHGGRAGRAVEYYGRAAAVAADRFAHAEAIRLDKEVLATLATWPDGRDRRTRELATLEAMAAPLNARFGYSSPELREVLERSVEVAESLGRRDSTVTGLVGLWGSYFVQGDIAGGHRIATRALALVESEADADPSLSGRAHFAVGGSEVSLGRLGSGLSHLEYGVGHGEGPPLSIGSRTDVHGRAFAAHAHWLLGHDDEALANAREAIALARRVDSTYNVAVALAYGAVTHQLGRRPAELADTVGELRELCDRYDFAYYREWAMVLSGWQRGDQAGLNLARRGVDTLTATDSFSRMPYWLSLIADLNVRLGQDEAARAALDAAMISARSREDLWWGPEVMRMRAAFDDGPAAVTRLRSAAELASSQGSVALLRRCEHDLLERGVTAERAVFTRTVEP</sequence>
<organism evidence="2 3">
    <name type="scientific">Actinomycetospora endophytica</name>
    <dbReference type="NCBI Taxonomy" id="2291215"/>
    <lineage>
        <taxon>Bacteria</taxon>
        <taxon>Bacillati</taxon>
        <taxon>Actinomycetota</taxon>
        <taxon>Actinomycetes</taxon>
        <taxon>Pseudonocardiales</taxon>
        <taxon>Pseudonocardiaceae</taxon>
        <taxon>Actinomycetospora</taxon>
    </lineage>
</organism>
<dbReference type="InterPro" id="IPR041664">
    <property type="entry name" value="AAA_16"/>
</dbReference>
<dbReference type="RefSeq" id="WP_230736430.1">
    <property type="nucleotide sequence ID" value="NZ_JAJNDB010000004.1"/>
</dbReference>
<evidence type="ECO:0000259" key="1">
    <source>
        <dbReference type="SMART" id="SM01043"/>
    </source>
</evidence>
<reference evidence="2 3" key="1">
    <citation type="submission" date="2021-11" db="EMBL/GenBank/DDBJ databases">
        <title>Draft genome sequence of Actinomycetospora sp. SF1 isolated from the rhizosphere soil.</title>
        <authorList>
            <person name="Duangmal K."/>
            <person name="Chantavorakit T."/>
        </authorList>
    </citation>
    <scope>NUCLEOTIDE SEQUENCE [LARGE SCALE GENOMIC DNA]</scope>
    <source>
        <strain evidence="2 3">TBRC 5722</strain>
    </source>
</reference>
<proteinExistence type="predicted"/>
<accession>A0ABS8PBK2</accession>
<dbReference type="SUPFAM" id="SSF46894">
    <property type="entry name" value="C-terminal effector domain of the bipartite response regulators"/>
    <property type="match status" value="1"/>
</dbReference>
<dbReference type="Pfam" id="PF03704">
    <property type="entry name" value="BTAD"/>
    <property type="match status" value="1"/>
</dbReference>
<evidence type="ECO:0000313" key="3">
    <source>
        <dbReference type="Proteomes" id="UP001199469"/>
    </source>
</evidence>
<keyword evidence="3" id="KW-1185">Reference proteome</keyword>
<dbReference type="SMART" id="SM01043">
    <property type="entry name" value="BTAD"/>
    <property type="match status" value="1"/>
</dbReference>
<dbReference type="InterPro" id="IPR016032">
    <property type="entry name" value="Sig_transdc_resp-reg_C-effctor"/>
</dbReference>
<dbReference type="InterPro" id="IPR005158">
    <property type="entry name" value="BTAD"/>
</dbReference>
<dbReference type="SUPFAM" id="SSF52540">
    <property type="entry name" value="P-loop containing nucleoside triphosphate hydrolases"/>
    <property type="match status" value="1"/>
</dbReference>
<gene>
    <name evidence="2" type="ORF">LQ327_18550</name>
</gene>
<dbReference type="InterPro" id="IPR051677">
    <property type="entry name" value="AfsR-DnrI-RedD_regulator"/>
</dbReference>
<dbReference type="InterPro" id="IPR027417">
    <property type="entry name" value="P-loop_NTPase"/>
</dbReference>
<dbReference type="Proteomes" id="UP001199469">
    <property type="component" value="Unassembled WGS sequence"/>
</dbReference>
<dbReference type="SUPFAM" id="SSF48452">
    <property type="entry name" value="TPR-like"/>
    <property type="match status" value="1"/>
</dbReference>
<dbReference type="InterPro" id="IPR011990">
    <property type="entry name" value="TPR-like_helical_dom_sf"/>
</dbReference>
<feature type="domain" description="Bacterial transcriptional activator" evidence="1">
    <location>
        <begin position="97"/>
        <end position="241"/>
    </location>
</feature>